<dbReference type="AlphaFoldDB" id="A0AAD2A755"/>
<dbReference type="PANTHER" id="PTHR33527">
    <property type="entry name" value="OS07G0274300 PROTEIN"/>
    <property type="match status" value="1"/>
</dbReference>
<dbReference type="PANTHER" id="PTHR33527:SF14">
    <property type="entry name" value="OS07G0274300 PROTEIN"/>
    <property type="match status" value="1"/>
</dbReference>
<dbReference type="EMBL" id="OU503054">
    <property type="protein sequence ID" value="CAI9782690.1"/>
    <property type="molecule type" value="Genomic_DNA"/>
</dbReference>
<gene>
    <name evidence="1" type="ORF">FPE_LOCUS30120</name>
</gene>
<reference evidence="1" key="1">
    <citation type="submission" date="2023-05" db="EMBL/GenBank/DDBJ databases">
        <authorList>
            <person name="Huff M."/>
        </authorList>
    </citation>
    <scope>NUCLEOTIDE SEQUENCE</scope>
</reference>
<proteinExistence type="predicted"/>
<accession>A0AAD2A755</accession>
<evidence type="ECO:0000313" key="1">
    <source>
        <dbReference type="EMBL" id="CAI9782690.1"/>
    </source>
</evidence>
<organism evidence="1 2">
    <name type="scientific">Fraxinus pennsylvanica</name>
    <dbReference type="NCBI Taxonomy" id="56036"/>
    <lineage>
        <taxon>Eukaryota</taxon>
        <taxon>Viridiplantae</taxon>
        <taxon>Streptophyta</taxon>
        <taxon>Embryophyta</taxon>
        <taxon>Tracheophyta</taxon>
        <taxon>Spermatophyta</taxon>
        <taxon>Magnoliopsida</taxon>
        <taxon>eudicotyledons</taxon>
        <taxon>Gunneridae</taxon>
        <taxon>Pentapetalae</taxon>
        <taxon>asterids</taxon>
        <taxon>lamiids</taxon>
        <taxon>Lamiales</taxon>
        <taxon>Oleaceae</taxon>
        <taxon>Oleeae</taxon>
        <taxon>Fraxinus</taxon>
    </lineage>
</organism>
<dbReference type="Proteomes" id="UP000834106">
    <property type="component" value="Chromosome 19"/>
</dbReference>
<evidence type="ECO:0000313" key="2">
    <source>
        <dbReference type="Proteomes" id="UP000834106"/>
    </source>
</evidence>
<protein>
    <submittedName>
        <fullName evidence="1">Uncharacterized protein</fullName>
    </submittedName>
</protein>
<sequence length="283" mass="32101">MDHTLVTIKDFDIPWNWILPWTLHDLALEHVGFGNLISKIYSLPLYKMNELADEASICLKCVNGARLPFSDEDSEIPLTRNLMTKEISLKFFHDIRLIALSEIGRLATEVYTPVLADIMAKAINEDDAESLFHNLMMMMSGKAFQTLSMNQMMASSSLNESLTLSLSQLRIGGAVSQGRTQVNEIAREDRRMFATFSRGCPVSESEVRQFLTRIYGNCIESIYMQRVMPNEQALYAIVVLHRPSFVGAILNGQTKVKFSVNGKHMWMRKFVPKNGRSYLPPPC</sequence>
<name>A0AAD2A755_9LAMI</name>
<keyword evidence="2" id="KW-1185">Reference proteome</keyword>